<sequence>METQRRGVNQEGSVMLVAMLVMLLLTMIGLAATRSSVFEMKMASNQRALDEEFARAEAALNLSIRNFRNLTGVAAVLNDTENPDNLSVSCVQNRSLDDVSLARVEIRRIFLPLSADDKDVAGLSSQANAVPELSHRFYDGSIDRKRFAITATAMRRGTSTPSSTWIQKGLALPAEQDRDLF</sequence>
<feature type="domain" description="Type 4 fimbrial biogenesis protein PilX N-terminal" evidence="2">
    <location>
        <begin position="14"/>
        <end position="61"/>
    </location>
</feature>
<keyword evidence="4" id="KW-1185">Reference proteome</keyword>
<keyword evidence="1" id="KW-0812">Transmembrane</keyword>
<feature type="transmembrane region" description="Helical" evidence="1">
    <location>
        <begin position="12"/>
        <end position="32"/>
    </location>
</feature>
<name>A0ABM7PNX8_9BACT</name>
<dbReference type="Proteomes" id="UP001320148">
    <property type="component" value="Chromosome"/>
</dbReference>
<dbReference type="Pfam" id="PF14341">
    <property type="entry name" value="PilX_N"/>
    <property type="match status" value="1"/>
</dbReference>
<dbReference type="InterPro" id="IPR025746">
    <property type="entry name" value="PilX_N_dom"/>
</dbReference>
<keyword evidence="1" id="KW-0472">Membrane</keyword>
<dbReference type="RefSeq" id="WP_236890603.1">
    <property type="nucleotide sequence ID" value="NZ_AP024488.1"/>
</dbReference>
<protein>
    <recommendedName>
        <fullName evidence="2">Type 4 fimbrial biogenesis protein PilX N-terminal domain-containing protein</fullName>
    </recommendedName>
</protein>
<reference evidence="3 4" key="1">
    <citation type="submission" date="2021-02" db="EMBL/GenBank/DDBJ databases">
        <title>Complete genome of Desulfoluna sp. strain ASN36.</title>
        <authorList>
            <person name="Takahashi A."/>
            <person name="Kojima H."/>
            <person name="Fukui M."/>
        </authorList>
    </citation>
    <scope>NUCLEOTIDE SEQUENCE [LARGE SCALE GENOMIC DNA]</scope>
    <source>
        <strain evidence="3 4">ASN36</strain>
    </source>
</reference>
<evidence type="ECO:0000256" key="1">
    <source>
        <dbReference type="SAM" id="Phobius"/>
    </source>
</evidence>
<dbReference type="EMBL" id="AP024488">
    <property type="protein sequence ID" value="BCS99260.1"/>
    <property type="molecule type" value="Genomic_DNA"/>
</dbReference>
<organism evidence="3 4">
    <name type="scientific">Desulfoluna limicola</name>
    <dbReference type="NCBI Taxonomy" id="2810562"/>
    <lineage>
        <taxon>Bacteria</taxon>
        <taxon>Pseudomonadati</taxon>
        <taxon>Thermodesulfobacteriota</taxon>
        <taxon>Desulfobacteria</taxon>
        <taxon>Desulfobacterales</taxon>
        <taxon>Desulfolunaceae</taxon>
        <taxon>Desulfoluna</taxon>
    </lineage>
</organism>
<gene>
    <name evidence="3" type="ORF">DSLASN_48920</name>
</gene>
<keyword evidence="1" id="KW-1133">Transmembrane helix</keyword>
<accession>A0ABM7PNX8</accession>
<proteinExistence type="predicted"/>
<evidence type="ECO:0000313" key="4">
    <source>
        <dbReference type="Proteomes" id="UP001320148"/>
    </source>
</evidence>
<evidence type="ECO:0000313" key="3">
    <source>
        <dbReference type="EMBL" id="BCS99260.1"/>
    </source>
</evidence>
<evidence type="ECO:0000259" key="2">
    <source>
        <dbReference type="Pfam" id="PF14341"/>
    </source>
</evidence>